<dbReference type="GO" id="GO:0005664">
    <property type="term" value="C:nuclear origin of replication recognition complex"/>
    <property type="evidence" value="ECO:0007669"/>
    <property type="project" value="TreeGrafter"/>
</dbReference>
<dbReference type="Gene3D" id="3.40.50.300">
    <property type="entry name" value="P-loop containing nucleotide triphosphate hydrolases"/>
    <property type="match status" value="1"/>
</dbReference>
<evidence type="ECO:0000256" key="1">
    <source>
        <dbReference type="ARBA" id="ARBA00006269"/>
    </source>
</evidence>
<dbReference type="GO" id="GO:0006270">
    <property type="term" value="P:DNA replication initiation"/>
    <property type="evidence" value="ECO:0007669"/>
    <property type="project" value="TreeGrafter"/>
</dbReference>
<comment type="caution">
    <text evidence="3">The sequence shown here is derived from an EMBL/GenBank/DDBJ whole genome shotgun (WGS) entry which is preliminary data.</text>
</comment>
<protein>
    <submittedName>
        <fullName evidence="3">Origin recognition complex subunit orc5</fullName>
    </submittedName>
</protein>
<dbReference type="AlphaFoldDB" id="A0A364N8F8"/>
<proteinExistence type="inferred from homology"/>
<dbReference type="PANTHER" id="PTHR12705">
    <property type="entry name" value="ORIGIN RECOGNITION COMPLEX SUBUNIT 5"/>
    <property type="match status" value="1"/>
</dbReference>
<dbReference type="Pfam" id="PF13191">
    <property type="entry name" value="AAA_16"/>
    <property type="match status" value="1"/>
</dbReference>
<dbReference type="EMBL" id="QGDH01000035">
    <property type="protein sequence ID" value="RAR13453.1"/>
    <property type="molecule type" value="Genomic_DNA"/>
</dbReference>
<reference evidence="4" key="1">
    <citation type="submission" date="2018-05" db="EMBL/GenBank/DDBJ databases">
        <title>Draft genome sequence of Stemphylium lycopersici strain CIDEFI 213.</title>
        <authorList>
            <person name="Medina R."/>
            <person name="Franco M.E.E."/>
            <person name="Lucentini C.G."/>
            <person name="Saparrat M.C.N."/>
            <person name="Balatti P.A."/>
        </authorList>
    </citation>
    <scope>NUCLEOTIDE SEQUENCE [LARGE SCALE GENOMIC DNA]</scope>
    <source>
        <strain evidence="4">CIDEFI 213</strain>
    </source>
</reference>
<dbReference type="OrthoDB" id="365981at2759"/>
<keyword evidence="4" id="KW-1185">Reference proteome</keyword>
<dbReference type="STRING" id="183478.A0A364N8F8"/>
<dbReference type="InterPro" id="IPR041664">
    <property type="entry name" value="AAA_16"/>
</dbReference>
<name>A0A364N8F8_STELY</name>
<dbReference type="PANTHER" id="PTHR12705:SF0">
    <property type="entry name" value="ORIGIN RECOGNITION COMPLEX SUBUNIT 5"/>
    <property type="match status" value="1"/>
</dbReference>
<dbReference type="InterPro" id="IPR020796">
    <property type="entry name" value="ORC5"/>
</dbReference>
<gene>
    <name evidence="3" type="ORF">DDE83_003184</name>
</gene>
<organism evidence="3 4">
    <name type="scientific">Stemphylium lycopersici</name>
    <name type="common">Tomato gray leaf spot disease fungus</name>
    <name type="synonym">Thyrospora lycopersici</name>
    <dbReference type="NCBI Taxonomy" id="183478"/>
    <lineage>
        <taxon>Eukaryota</taxon>
        <taxon>Fungi</taxon>
        <taxon>Dikarya</taxon>
        <taxon>Ascomycota</taxon>
        <taxon>Pezizomycotina</taxon>
        <taxon>Dothideomycetes</taxon>
        <taxon>Pleosporomycetidae</taxon>
        <taxon>Pleosporales</taxon>
        <taxon>Pleosporineae</taxon>
        <taxon>Pleosporaceae</taxon>
        <taxon>Stemphylium</taxon>
    </lineage>
</organism>
<evidence type="ECO:0000313" key="3">
    <source>
        <dbReference type="EMBL" id="RAR13453.1"/>
    </source>
</evidence>
<dbReference type="GO" id="GO:0003688">
    <property type="term" value="F:DNA replication origin binding"/>
    <property type="evidence" value="ECO:0007669"/>
    <property type="project" value="TreeGrafter"/>
</dbReference>
<evidence type="ECO:0000259" key="2">
    <source>
        <dbReference type="Pfam" id="PF13191"/>
    </source>
</evidence>
<feature type="domain" description="Orc1-like AAA ATPase" evidence="2">
    <location>
        <begin position="15"/>
        <end position="159"/>
    </location>
</feature>
<accession>A0A364N8F8</accession>
<comment type="similarity">
    <text evidence="1">Belongs to the ORC5 family.</text>
</comment>
<dbReference type="Proteomes" id="UP000249619">
    <property type="component" value="Unassembled WGS sequence"/>
</dbReference>
<dbReference type="InterPro" id="IPR027417">
    <property type="entry name" value="P-loop_NTPase"/>
</dbReference>
<dbReference type="SUPFAM" id="SSF52540">
    <property type="entry name" value="P-loop containing nucleoside triphosphate hydrolases"/>
    <property type="match status" value="1"/>
</dbReference>
<sequence length="245" mass="27191">MLPDEIIAQLDAEYQCRHQQIQHLAALYSAHLPSPSLLNIHGLTATGKSSILRSYFHLSSTCHSIINVRECITTRHLVERIVASSLDALDEFHDEKSDRRPYARTENLSALCVNMGKLLEGRGKFVLVLDAMDKLREGAGTLIAALGRLGEIIPSLSIIITTTLPLTPSVLHSSSTSFLHFPSYTRAELLAILGLSPPKIFLEPPSLEHFPDYTPDLAAEDDAWLWGRFIQALQELRNATMASIR</sequence>
<evidence type="ECO:0000313" key="4">
    <source>
        <dbReference type="Proteomes" id="UP000249619"/>
    </source>
</evidence>